<dbReference type="PANTHER" id="PTHR37813">
    <property type="entry name" value="FELS-2 PROPHAGE PROTEIN"/>
    <property type="match status" value="1"/>
</dbReference>
<dbReference type="RefSeq" id="WP_135999936.1">
    <property type="nucleotide sequence ID" value="NZ_CAQOQR010000075.1"/>
</dbReference>
<dbReference type="Proteomes" id="UP000309566">
    <property type="component" value="Unassembled WGS sequence"/>
</dbReference>
<feature type="transmembrane region" description="Helical" evidence="3">
    <location>
        <begin position="93"/>
        <end position="114"/>
    </location>
</feature>
<evidence type="ECO:0000256" key="3">
    <source>
        <dbReference type="SAM" id="Phobius"/>
    </source>
</evidence>
<sequence>MSNNKDVKRGIVLYIDGKEVTNNVTSIKAEIKKMTNELNGMVIGSKEYVEQTKKIRTLKGILAEHQKNLREVNKEIAKSTISFGRFVDGFNRFGGFIASLVAALTGFILGMRALRDEQNKLEDSQKGLQALTGLDEGAITWLTSRAKELSTTMTKEGLRVRQSANEILDAFMLVGSAKPELLGDKEALAAVTEEAMRLQAAAKDISLNQAVDALTLSLNQYGDASDQVARYANVLAAGSKAGAANIASQAKAIKTAGTAASSANVPIEQTVGLIETLAYKGIKDEVAGTGLKKFFLVLQTGAKDTNPAIVGLDKALENLKNKNMDAGAIKKMFGEEGYNTASVILQNTEMVKQFTEAVTGTNIAYEQSAINSDTMSAKLAQARNQMKLAGIELMEKLTPAITLSTNAMTYVIKILPALIDWFKEWGSTVLWLGGVIVFYSLRASLVSKTMTVLNAVTKTATVLKLAYGVAMNRLHGYTVTAFTDLRNLYTLMKGHPALLKLLRVGTYLYAGGVQLLRGRIDLAGKAMQNAWSIMASNPIGLLVAAVAGAVAISYKLTQQVRDYYNVQKVNEEITKKAAQTYELQNSQIKSLTEQIHNNSLSLTERRNAIEKLKTIIPEYYAVISEEGKITEENTKSLTKYNQQLAINSELHEINEELITRFKNLNFHKNSPAFKDTSLMGAMAREDAREKVEQEEKVINSLRQRRVELYKKLYQLDNPLEKKPLRKKISKVVIGDEPDEERKKRVKKQLEDIETDYMQKMTHLQKLYLEGEIKTNEEYTALQIDLEKKALDEKLKIVGLEPHEREKLQVKMLEAHIKFSKECKVQDEKLGKDRLAIRQRQMRIELEEAASNHFKNFTSEKEYAKEINDIQQRYWQDLLDNYKLTEAQKTQIMQEQATAQADEREKMYNEEVERFNKMKDALIDSTKQLGESMAEFFTGEEKDFADFMKNVLVILLDTLEKQLIATQAAAIAEVTIKDISSKGFLGLATSAAKIALITAAFETAKGILGNFYTGGYTGGGDWDEPKGIVHSDEFVANRFAVANPAVRPVLDLIDHAQRTGSIDNLSSDDLAAVTSKSDSSSVTVVSSPVAVPNEGNDNEVKFLLIECSRLMKQMEKRLKEPLLARTYANGKGGTMEAEELVNKMKRNAQRRK</sequence>
<feature type="coiled-coil region" evidence="2">
    <location>
        <begin position="684"/>
        <end position="711"/>
    </location>
</feature>
<keyword evidence="2" id="KW-0175">Coiled coil</keyword>
<feature type="coiled-coil region" evidence="2">
    <location>
        <begin position="55"/>
        <end position="82"/>
    </location>
</feature>
<feature type="domain" description="Phage tail tape measure protein" evidence="4">
    <location>
        <begin position="146"/>
        <end position="334"/>
    </location>
</feature>
<evidence type="ECO:0000313" key="6">
    <source>
        <dbReference type="Proteomes" id="UP000309566"/>
    </source>
</evidence>
<protein>
    <submittedName>
        <fullName evidence="5">Phage tail tape measure protein</fullName>
    </submittedName>
</protein>
<keyword evidence="3" id="KW-1133">Transmembrane helix</keyword>
<dbReference type="InterPro" id="IPR010090">
    <property type="entry name" value="Phage_tape_meas"/>
</dbReference>
<reference evidence="5 6" key="1">
    <citation type="submission" date="2019-04" db="EMBL/GenBank/DDBJ databases">
        <title>Microbes associate with the intestines of laboratory mice.</title>
        <authorList>
            <person name="Navarre W."/>
            <person name="Wong E."/>
            <person name="Huang K."/>
            <person name="Tropini C."/>
            <person name="Ng K."/>
            <person name="Yu B."/>
        </authorList>
    </citation>
    <scope>NUCLEOTIDE SEQUENCE [LARGE SCALE GENOMIC DNA]</scope>
    <source>
        <strain evidence="5 6">NM63_1-25</strain>
    </source>
</reference>
<comment type="caution">
    <text evidence="5">The sequence shown here is derived from an EMBL/GenBank/DDBJ whole genome shotgun (WGS) entry which is preliminary data.</text>
</comment>
<evidence type="ECO:0000259" key="4">
    <source>
        <dbReference type="Pfam" id="PF10145"/>
    </source>
</evidence>
<accession>A0A4S2CT36</accession>
<dbReference type="AlphaFoldDB" id="A0A4S2CT36"/>
<dbReference type="PANTHER" id="PTHR37813:SF1">
    <property type="entry name" value="FELS-2 PROPHAGE PROTEIN"/>
    <property type="match status" value="1"/>
</dbReference>
<dbReference type="Pfam" id="PF10145">
    <property type="entry name" value="PhageMin_Tail"/>
    <property type="match status" value="1"/>
</dbReference>
<name>A0A4S2CT36_9BACE</name>
<gene>
    <name evidence="5" type="ORF">E5353_12405</name>
</gene>
<keyword evidence="1" id="KW-1188">Viral release from host cell</keyword>
<dbReference type="EMBL" id="SRYX01000048">
    <property type="protein sequence ID" value="TGY31978.1"/>
    <property type="molecule type" value="Genomic_DNA"/>
</dbReference>
<evidence type="ECO:0000313" key="5">
    <source>
        <dbReference type="EMBL" id="TGY31978.1"/>
    </source>
</evidence>
<proteinExistence type="predicted"/>
<organism evidence="5 6">
    <name type="scientific">Bacteroides caecimuris</name>
    <dbReference type="NCBI Taxonomy" id="1796613"/>
    <lineage>
        <taxon>Bacteria</taxon>
        <taxon>Pseudomonadati</taxon>
        <taxon>Bacteroidota</taxon>
        <taxon>Bacteroidia</taxon>
        <taxon>Bacteroidales</taxon>
        <taxon>Bacteroidaceae</taxon>
        <taxon>Bacteroides</taxon>
    </lineage>
</organism>
<evidence type="ECO:0000256" key="2">
    <source>
        <dbReference type="SAM" id="Coils"/>
    </source>
</evidence>
<dbReference type="NCBIfam" id="TIGR01760">
    <property type="entry name" value="tape_meas_TP901"/>
    <property type="match status" value="1"/>
</dbReference>
<keyword evidence="3" id="KW-0472">Membrane</keyword>
<keyword evidence="3" id="KW-0812">Transmembrane</keyword>
<evidence type="ECO:0000256" key="1">
    <source>
        <dbReference type="ARBA" id="ARBA00022612"/>
    </source>
</evidence>